<dbReference type="GO" id="GO:0016787">
    <property type="term" value="F:hydrolase activity"/>
    <property type="evidence" value="ECO:0007669"/>
    <property type="project" value="UniProtKB-KW"/>
</dbReference>
<feature type="signal peptide" evidence="1">
    <location>
        <begin position="1"/>
        <end position="20"/>
    </location>
</feature>
<dbReference type="PANTHER" id="PTHR34154:SF10">
    <property type="entry name" value="ASL1-LIKE GLYCOSYL HYDROLASE CATALYTIC DOMAIN-CONTAINING PROTEIN"/>
    <property type="match status" value="1"/>
</dbReference>
<dbReference type="InterPro" id="IPR024655">
    <property type="entry name" value="Asl1_glyco_hydro_catalytic"/>
</dbReference>
<feature type="domain" description="Asl1-like glycosyl hydrolase catalytic" evidence="2">
    <location>
        <begin position="46"/>
        <end position="248"/>
    </location>
</feature>
<keyword evidence="1" id="KW-0732">Signal</keyword>
<dbReference type="AlphaFoldDB" id="A0A6G1HCL2"/>
<dbReference type="InterPro" id="IPR053183">
    <property type="entry name" value="ASL1"/>
</dbReference>
<dbReference type="GO" id="GO:0009277">
    <property type="term" value="C:fungal-type cell wall"/>
    <property type="evidence" value="ECO:0007669"/>
    <property type="project" value="TreeGrafter"/>
</dbReference>
<gene>
    <name evidence="3" type="ORF">K402DRAFT_203804</name>
</gene>
<dbReference type="Proteomes" id="UP000800041">
    <property type="component" value="Unassembled WGS sequence"/>
</dbReference>
<sequence length="250" mass="28255">MHPFLTTAILAAAGSGVAYAAQGIPARNHGKRGVSYNAPEYSMFFSLAGQNSKISWAWNWDSWPHDGYNPALDFVPMLWDDTATSTGPWAQRMPELLKYGTNSLYGFNEPDMCPKGAGGGSCIPVSQAVQAWQQYIQPLKRDGIALVSPFVTNGVEPNMGLNWLTAFIEQCKGCTIDRVQVHWYSQSGQIKYFKEYMQKAYEAAGRRPLEISEWGFDNNPSEEEIKTFFREILPWMDSQDWIYRHAYLAL</sequence>
<organism evidence="3 4">
    <name type="scientific">Aulographum hederae CBS 113979</name>
    <dbReference type="NCBI Taxonomy" id="1176131"/>
    <lineage>
        <taxon>Eukaryota</taxon>
        <taxon>Fungi</taxon>
        <taxon>Dikarya</taxon>
        <taxon>Ascomycota</taxon>
        <taxon>Pezizomycotina</taxon>
        <taxon>Dothideomycetes</taxon>
        <taxon>Pleosporomycetidae</taxon>
        <taxon>Aulographales</taxon>
        <taxon>Aulographaceae</taxon>
    </lineage>
</organism>
<keyword evidence="4" id="KW-1185">Reference proteome</keyword>
<proteinExistence type="predicted"/>
<dbReference type="Gene3D" id="3.20.20.80">
    <property type="entry name" value="Glycosidases"/>
    <property type="match status" value="1"/>
</dbReference>
<dbReference type="SUPFAM" id="SSF51445">
    <property type="entry name" value="(Trans)glycosidases"/>
    <property type="match status" value="1"/>
</dbReference>
<evidence type="ECO:0000259" key="2">
    <source>
        <dbReference type="Pfam" id="PF11790"/>
    </source>
</evidence>
<evidence type="ECO:0000313" key="4">
    <source>
        <dbReference type="Proteomes" id="UP000800041"/>
    </source>
</evidence>
<name>A0A6G1HCL2_9PEZI</name>
<keyword evidence="3" id="KW-0378">Hydrolase</keyword>
<dbReference type="Pfam" id="PF11790">
    <property type="entry name" value="Glyco_hydro_cc"/>
    <property type="match status" value="1"/>
</dbReference>
<reference evidence="3" key="1">
    <citation type="journal article" date="2020" name="Stud. Mycol.">
        <title>101 Dothideomycetes genomes: a test case for predicting lifestyles and emergence of pathogens.</title>
        <authorList>
            <person name="Haridas S."/>
            <person name="Albert R."/>
            <person name="Binder M."/>
            <person name="Bloem J."/>
            <person name="Labutti K."/>
            <person name="Salamov A."/>
            <person name="Andreopoulos B."/>
            <person name="Baker S."/>
            <person name="Barry K."/>
            <person name="Bills G."/>
            <person name="Bluhm B."/>
            <person name="Cannon C."/>
            <person name="Castanera R."/>
            <person name="Culley D."/>
            <person name="Daum C."/>
            <person name="Ezra D."/>
            <person name="Gonzalez J."/>
            <person name="Henrissat B."/>
            <person name="Kuo A."/>
            <person name="Liang C."/>
            <person name="Lipzen A."/>
            <person name="Lutzoni F."/>
            <person name="Magnuson J."/>
            <person name="Mondo S."/>
            <person name="Nolan M."/>
            <person name="Ohm R."/>
            <person name="Pangilinan J."/>
            <person name="Park H.-J."/>
            <person name="Ramirez L."/>
            <person name="Alfaro M."/>
            <person name="Sun H."/>
            <person name="Tritt A."/>
            <person name="Yoshinaga Y."/>
            <person name="Zwiers L.-H."/>
            <person name="Turgeon B."/>
            <person name="Goodwin S."/>
            <person name="Spatafora J."/>
            <person name="Crous P."/>
            <person name="Grigoriev I."/>
        </authorList>
    </citation>
    <scope>NUCLEOTIDE SEQUENCE</scope>
    <source>
        <strain evidence="3">CBS 113979</strain>
    </source>
</reference>
<dbReference type="PANTHER" id="PTHR34154">
    <property type="entry name" value="ALKALI-SENSITIVE LINKAGE PROTEIN 1"/>
    <property type="match status" value="1"/>
</dbReference>
<feature type="chain" id="PRO_5026314269" evidence="1">
    <location>
        <begin position="21"/>
        <end position="250"/>
    </location>
</feature>
<dbReference type="OrthoDB" id="5985073at2759"/>
<evidence type="ECO:0000256" key="1">
    <source>
        <dbReference type="SAM" id="SignalP"/>
    </source>
</evidence>
<dbReference type="GO" id="GO:0071966">
    <property type="term" value="P:fungal-type cell wall polysaccharide metabolic process"/>
    <property type="evidence" value="ECO:0007669"/>
    <property type="project" value="TreeGrafter"/>
</dbReference>
<dbReference type="InterPro" id="IPR017853">
    <property type="entry name" value="GH"/>
</dbReference>
<protein>
    <submittedName>
        <fullName evidence="3">Glycoside hydrolase family 128 protein</fullName>
    </submittedName>
</protein>
<evidence type="ECO:0000313" key="3">
    <source>
        <dbReference type="EMBL" id="KAF1990804.1"/>
    </source>
</evidence>
<dbReference type="EMBL" id="ML977141">
    <property type="protein sequence ID" value="KAF1990804.1"/>
    <property type="molecule type" value="Genomic_DNA"/>
</dbReference>
<accession>A0A6G1HCL2</accession>